<dbReference type="EMBL" id="RXIH01000043">
    <property type="protein sequence ID" value="RZN55493.1"/>
    <property type="molecule type" value="Genomic_DNA"/>
</dbReference>
<protein>
    <submittedName>
        <fullName evidence="2">DegT/DnrJ/EryC1/StrS family aminotransferase</fullName>
    </submittedName>
    <submittedName>
        <fullName evidence="3">Pyridoxal-5'-phosphate-dependent protein</fullName>
    </submittedName>
</protein>
<evidence type="ECO:0000256" key="1">
    <source>
        <dbReference type="RuleBase" id="RU004508"/>
    </source>
</evidence>
<keyword evidence="2" id="KW-0808">Transferase</keyword>
<keyword evidence="2" id="KW-0032">Aminotransferase</keyword>
<dbReference type="PIRSF" id="PIRSF000390">
    <property type="entry name" value="PLP_StrS"/>
    <property type="match status" value="1"/>
</dbReference>
<dbReference type="Proteomes" id="UP000317265">
    <property type="component" value="Unassembled WGS sequence"/>
</dbReference>
<dbReference type="EMBL" id="QNVI01000062">
    <property type="protein sequence ID" value="TDA37883.1"/>
    <property type="molecule type" value="Genomic_DNA"/>
</dbReference>
<dbReference type="Proteomes" id="UP000316080">
    <property type="component" value="Unassembled WGS sequence"/>
</dbReference>
<reference evidence="3 5" key="1">
    <citation type="journal article" date="2019" name="Nat. Microbiol.">
        <title>Expanding anaerobic alkane metabolism in the domain of Archaea.</title>
        <authorList>
            <person name="Wang Y."/>
            <person name="Wegener G."/>
            <person name="Hou J."/>
            <person name="Wang F."/>
            <person name="Xiao X."/>
        </authorList>
    </citation>
    <scope>NUCLEOTIDE SEQUENCE [LARGE SCALE GENOMIC DNA]</scope>
    <source>
        <strain evidence="3">WYZ-LMO11</strain>
    </source>
</reference>
<name>A0A520KEY9_9CREN</name>
<evidence type="ECO:0000313" key="4">
    <source>
        <dbReference type="Proteomes" id="UP000316080"/>
    </source>
</evidence>
<dbReference type="InterPro" id="IPR000653">
    <property type="entry name" value="DegT/StrS_aminotransferase"/>
</dbReference>
<dbReference type="InterPro" id="IPR015424">
    <property type="entry name" value="PyrdxlP-dep_Trfase"/>
</dbReference>
<keyword evidence="1" id="KW-0663">Pyridoxal phosphate</keyword>
<dbReference type="SUPFAM" id="SSF53383">
    <property type="entry name" value="PLP-dependent transferases"/>
    <property type="match status" value="1"/>
</dbReference>
<dbReference type="GO" id="GO:0000271">
    <property type="term" value="P:polysaccharide biosynthetic process"/>
    <property type="evidence" value="ECO:0007669"/>
    <property type="project" value="TreeGrafter"/>
</dbReference>
<dbReference type="PANTHER" id="PTHR30244">
    <property type="entry name" value="TRANSAMINASE"/>
    <property type="match status" value="1"/>
</dbReference>
<dbReference type="InterPro" id="IPR015422">
    <property type="entry name" value="PyrdxlP-dep_Trfase_small"/>
</dbReference>
<reference evidence="2 4" key="2">
    <citation type="journal article" date="2019" name="Nat. Microbiol.">
        <title>Wide diversity of methane and short-chain alkane metabolisms in uncultured archaea.</title>
        <authorList>
            <person name="Borrel G."/>
            <person name="Adam P.S."/>
            <person name="McKay L.J."/>
            <person name="Chen L.X."/>
            <person name="Sierra-Garcia I.N."/>
            <person name="Sieber C.M."/>
            <person name="Letourneur Q."/>
            <person name="Ghozlane A."/>
            <person name="Andersen G.L."/>
            <person name="Li W.J."/>
            <person name="Hallam S.J."/>
            <person name="Muyzer G."/>
            <person name="de Oliveira V.M."/>
            <person name="Inskeep W.P."/>
            <person name="Banfield J.F."/>
            <person name="Gribaldo S."/>
        </authorList>
    </citation>
    <scope>NUCLEOTIDE SEQUENCE [LARGE SCALE GENOMIC DNA]</scope>
    <source>
        <strain evidence="2">Verst-YHS</strain>
    </source>
</reference>
<proteinExistence type="inferred from homology"/>
<dbReference type="CDD" id="cd00616">
    <property type="entry name" value="AHBA_syn"/>
    <property type="match status" value="1"/>
</dbReference>
<comment type="caution">
    <text evidence="2">The sequence shown here is derived from an EMBL/GenBank/DDBJ whole genome shotgun (WGS) entry which is preliminary data.</text>
</comment>
<dbReference type="Gene3D" id="3.40.640.10">
    <property type="entry name" value="Type I PLP-dependent aspartate aminotransferase-like (Major domain)"/>
    <property type="match status" value="1"/>
</dbReference>
<dbReference type="AlphaFoldDB" id="A0A520KEY9"/>
<evidence type="ECO:0000313" key="3">
    <source>
        <dbReference type="EMBL" id="TDA37883.1"/>
    </source>
</evidence>
<gene>
    <name evidence="3" type="ORF">DSO09_05935</name>
    <name evidence="2" type="ORF">EF809_05245</name>
</gene>
<evidence type="ECO:0000313" key="2">
    <source>
        <dbReference type="EMBL" id="RZN55493.1"/>
    </source>
</evidence>
<dbReference type="GO" id="GO:0030170">
    <property type="term" value="F:pyridoxal phosphate binding"/>
    <property type="evidence" value="ECO:0007669"/>
    <property type="project" value="TreeGrafter"/>
</dbReference>
<sequence length="367" mass="40762">MIPINKPIISNEEKEMVIKVLESGILTNPSIEGGPFVREFEKELANFMKVKDAIVVNSGTAALQIALMALGIKPGDEVIVPSFTFVATANAVILVGAKPIFVDIDIETYNIDIKSFKNAITKRTKAVIPVDLYGLPVEMDEIREIANEYGLFIIEDACQAQGAIYKGRMAGTIGDIGCLSFYPGKVMTTGEGGAILVNNDELGRKIRMIRTHGQIKGYDSVILGGNFRMSEINAAIGLVQLRKLPSFLEKRAKNAKLLMKLLEDSNVILPKIPDYSIHNWYLFTIRLRNEKERDYVREKLLKEGIQATVYYPTPIHKLPYYKSIGYGDLNLPNSELASKTVLSLPVHPLVKEEDIEKMSKIILSSTS</sequence>
<dbReference type="GO" id="GO:0008483">
    <property type="term" value="F:transaminase activity"/>
    <property type="evidence" value="ECO:0007669"/>
    <property type="project" value="UniProtKB-KW"/>
</dbReference>
<comment type="similarity">
    <text evidence="1">Belongs to the DegT/DnrJ/EryC1 family.</text>
</comment>
<evidence type="ECO:0000313" key="5">
    <source>
        <dbReference type="Proteomes" id="UP000317265"/>
    </source>
</evidence>
<accession>A0A520KEY9</accession>
<dbReference type="InterPro" id="IPR015421">
    <property type="entry name" value="PyrdxlP-dep_Trfase_major"/>
</dbReference>
<dbReference type="PANTHER" id="PTHR30244:SF34">
    <property type="entry name" value="DTDP-4-AMINO-4,6-DIDEOXYGALACTOSE TRANSAMINASE"/>
    <property type="match status" value="1"/>
</dbReference>
<dbReference type="Pfam" id="PF01041">
    <property type="entry name" value="DegT_DnrJ_EryC1"/>
    <property type="match status" value="1"/>
</dbReference>
<dbReference type="Gene3D" id="3.90.1150.10">
    <property type="entry name" value="Aspartate Aminotransferase, domain 1"/>
    <property type="match status" value="1"/>
</dbReference>
<organism evidence="2 4">
    <name type="scientific">Thermoproteota archaeon</name>
    <dbReference type="NCBI Taxonomy" id="2056631"/>
    <lineage>
        <taxon>Archaea</taxon>
        <taxon>Thermoproteota</taxon>
    </lineage>
</organism>